<evidence type="ECO:0000256" key="1">
    <source>
        <dbReference type="SAM" id="MobiDB-lite"/>
    </source>
</evidence>
<protein>
    <submittedName>
        <fullName evidence="2">Uncharacterized protein</fullName>
    </submittedName>
</protein>
<feature type="region of interest" description="Disordered" evidence="1">
    <location>
        <begin position="125"/>
        <end position="150"/>
    </location>
</feature>
<proteinExistence type="predicted"/>
<keyword evidence="3" id="KW-1185">Reference proteome</keyword>
<organism evidence="2 3">
    <name type="scientific">Massarina eburnea CBS 473.64</name>
    <dbReference type="NCBI Taxonomy" id="1395130"/>
    <lineage>
        <taxon>Eukaryota</taxon>
        <taxon>Fungi</taxon>
        <taxon>Dikarya</taxon>
        <taxon>Ascomycota</taxon>
        <taxon>Pezizomycotina</taxon>
        <taxon>Dothideomycetes</taxon>
        <taxon>Pleosporomycetidae</taxon>
        <taxon>Pleosporales</taxon>
        <taxon>Massarineae</taxon>
        <taxon>Massarinaceae</taxon>
        <taxon>Massarina</taxon>
    </lineage>
</organism>
<feature type="compositionally biased region" description="Polar residues" evidence="1">
    <location>
        <begin position="131"/>
        <end position="144"/>
    </location>
</feature>
<accession>A0A6A6RKJ3</accession>
<gene>
    <name evidence="2" type="ORF">P280DRAFT_474587</name>
</gene>
<evidence type="ECO:0000313" key="2">
    <source>
        <dbReference type="EMBL" id="KAF2634524.1"/>
    </source>
</evidence>
<sequence length="202" mass="22246">MLSAHVVSAFKHSRDAEFTCTRCFASTYRGCPTNNVINLPPTTTVSATLDHNATIGCYDSSLDQNTISTVSSRAWVRQAKSLSLPSPADQHMHKIAVLTPPDLRSSAGRKMKLKSAARTVLHNNRLERVSNRQGSTYSSTTSDPDQPRAQRLSLDTTVPAANYCNSRTPHQVGRLPRRSTLCRNTSKSLEIAAHGLWFRRPG</sequence>
<name>A0A6A6RKJ3_9PLEO</name>
<evidence type="ECO:0000313" key="3">
    <source>
        <dbReference type="Proteomes" id="UP000799753"/>
    </source>
</evidence>
<dbReference type="AlphaFoldDB" id="A0A6A6RKJ3"/>
<dbReference type="EMBL" id="MU006822">
    <property type="protein sequence ID" value="KAF2634524.1"/>
    <property type="molecule type" value="Genomic_DNA"/>
</dbReference>
<reference evidence="2" key="1">
    <citation type="journal article" date="2020" name="Stud. Mycol.">
        <title>101 Dothideomycetes genomes: a test case for predicting lifestyles and emergence of pathogens.</title>
        <authorList>
            <person name="Haridas S."/>
            <person name="Albert R."/>
            <person name="Binder M."/>
            <person name="Bloem J."/>
            <person name="Labutti K."/>
            <person name="Salamov A."/>
            <person name="Andreopoulos B."/>
            <person name="Baker S."/>
            <person name="Barry K."/>
            <person name="Bills G."/>
            <person name="Bluhm B."/>
            <person name="Cannon C."/>
            <person name="Castanera R."/>
            <person name="Culley D."/>
            <person name="Daum C."/>
            <person name="Ezra D."/>
            <person name="Gonzalez J."/>
            <person name="Henrissat B."/>
            <person name="Kuo A."/>
            <person name="Liang C."/>
            <person name="Lipzen A."/>
            <person name="Lutzoni F."/>
            <person name="Magnuson J."/>
            <person name="Mondo S."/>
            <person name="Nolan M."/>
            <person name="Ohm R."/>
            <person name="Pangilinan J."/>
            <person name="Park H.-J."/>
            <person name="Ramirez L."/>
            <person name="Alfaro M."/>
            <person name="Sun H."/>
            <person name="Tritt A."/>
            <person name="Yoshinaga Y."/>
            <person name="Zwiers L.-H."/>
            <person name="Turgeon B."/>
            <person name="Goodwin S."/>
            <person name="Spatafora J."/>
            <person name="Crous P."/>
            <person name="Grigoriev I."/>
        </authorList>
    </citation>
    <scope>NUCLEOTIDE SEQUENCE</scope>
    <source>
        <strain evidence="2">CBS 473.64</strain>
    </source>
</reference>
<dbReference type="Proteomes" id="UP000799753">
    <property type="component" value="Unassembled WGS sequence"/>
</dbReference>